<keyword evidence="1 4" id="KW-0479">Metal-binding</keyword>
<dbReference type="GO" id="GO:0008934">
    <property type="term" value="F:inositol monophosphate 1-phosphatase activity"/>
    <property type="evidence" value="ECO:0007669"/>
    <property type="project" value="TreeGrafter"/>
</dbReference>
<dbReference type="PROSITE" id="PS00629">
    <property type="entry name" value="IMP_1"/>
    <property type="match status" value="1"/>
</dbReference>
<dbReference type="InterPro" id="IPR020583">
    <property type="entry name" value="Inositol_monoP_metal-BS"/>
</dbReference>
<protein>
    <submittedName>
        <fullName evidence="5">Inositol monophosphatase family protein</fullName>
    </submittedName>
</protein>
<evidence type="ECO:0000313" key="6">
    <source>
        <dbReference type="Proteomes" id="UP000307808"/>
    </source>
</evidence>
<sequence length="267" mass="27792">MAVSPGQDPDAALARELVEGAARLAGSYFRQGVSARAKSNPTDLVTVADAEAEAYVVSQLAAHRPLDGVLGEEGAARAGTSGRSWVIDPVDGTYNFVRGAEWWCSALALVHGDDLLLGAVHDPAHGQTLVGGPGRGVRVTSSVGEEGAGAARLEPLGDRSLSQACAATYLHPPFFGTEVGDAWQRVVQRVGTYRLHGSGSLDLAAIAQGRLDLFLHHSVPAWDRLPGQALVEALGGTTRTVEAAGVEWFVAGVPTAVAEACERLADR</sequence>
<evidence type="ECO:0000256" key="2">
    <source>
        <dbReference type="ARBA" id="ARBA00022801"/>
    </source>
</evidence>
<feature type="binding site" evidence="4">
    <location>
        <position position="72"/>
    </location>
    <ligand>
        <name>Mg(2+)</name>
        <dbReference type="ChEBI" id="CHEBI:18420"/>
        <label>1</label>
        <note>catalytic</note>
    </ligand>
</feature>
<dbReference type="AlphaFoldDB" id="A0A4U2YRZ9"/>
<dbReference type="PANTHER" id="PTHR20854:SF4">
    <property type="entry name" value="INOSITOL-1-MONOPHOSPHATASE-RELATED"/>
    <property type="match status" value="1"/>
</dbReference>
<dbReference type="CDD" id="cd01637">
    <property type="entry name" value="IMPase_like"/>
    <property type="match status" value="1"/>
</dbReference>
<keyword evidence="3 4" id="KW-0460">Magnesium</keyword>
<dbReference type="Pfam" id="PF00459">
    <property type="entry name" value="Inositol_P"/>
    <property type="match status" value="1"/>
</dbReference>
<evidence type="ECO:0000256" key="3">
    <source>
        <dbReference type="ARBA" id="ARBA00022842"/>
    </source>
</evidence>
<evidence type="ECO:0000256" key="1">
    <source>
        <dbReference type="ARBA" id="ARBA00022723"/>
    </source>
</evidence>
<dbReference type="SUPFAM" id="SSF56655">
    <property type="entry name" value="Carbohydrate phosphatase"/>
    <property type="match status" value="1"/>
</dbReference>
<feature type="binding site" evidence="4">
    <location>
        <position position="223"/>
    </location>
    <ligand>
        <name>Mg(2+)</name>
        <dbReference type="ChEBI" id="CHEBI:18420"/>
        <label>1</label>
        <note>catalytic</note>
    </ligand>
</feature>
<name>A0A4U2YRZ9_9ACTN</name>
<feature type="binding site" evidence="4">
    <location>
        <position position="91"/>
    </location>
    <ligand>
        <name>Mg(2+)</name>
        <dbReference type="ChEBI" id="CHEBI:18420"/>
        <label>1</label>
        <note>catalytic</note>
    </ligand>
</feature>
<gene>
    <name evidence="5" type="ORF">FC770_07390</name>
</gene>
<accession>A0A4U2YRZ9</accession>
<evidence type="ECO:0000313" key="5">
    <source>
        <dbReference type="EMBL" id="TKI62761.1"/>
    </source>
</evidence>
<dbReference type="GO" id="GO:0006020">
    <property type="term" value="P:inositol metabolic process"/>
    <property type="evidence" value="ECO:0007669"/>
    <property type="project" value="TreeGrafter"/>
</dbReference>
<dbReference type="Proteomes" id="UP000307808">
    <property type="component" value="Unassembled WGS sequence"/>
</dbReference>
<feature type="binding site" evidence="4">
    <location>
        <position position="88"/>
    </location>
    <ligand>
        <name>Mg(2+)</name>
        <dbReference type="ChEBI" id="CHEBI:18420"/>
        <label>1</label>
        <note>catalytic</note>
    </ligand>
</feature>
<evidence type="ECO:0000256" key="4">
    <source>
        <dbReference type="PIRSR" id="PIRSR600760-2"/>
    </source>
</evidence>
<comment type="cofactor">
    <cofactor evidence="4">
        <name>Mg(2+)</name>
        <dbReference type="ChEBI" id="CHEBI:18420"/>
    </cofactor>
</comment>
<dbReference type="GO" id="GO:0007165">
    <property type="term" value="P:signal transduction"/>
    <property type="evidence" value="ECO:0007669"/>
    <property type="project" value="TreeGrafter"/>
</dbReference>
<keyword evidence="2" id="KW-0378">Hydrolase</keyword>
<proteinExistence type="predicted"/>
<dbReference type="Gene3D" id="3.30.540.10">
    <property type="entry name" value="Fructose-1,6-Bisphosphatase, subunit A, domain 1"/>
    <property type="match status" value="1"/>
</dbReference>
<organism evidence="5 6">
    <name type="scientific">Nocardioides jishulii</name>
    <dbReference type="NCBI Taxonomy" id="2575440"/>
    <lineage>
        <taxon>Bacteria</taxon>
        <taxon>Bacillati</taxon>
        <taxon>Actinomycetota</taxon>
        <taxon>Actinomycetes</taxon>
        <taxon>Propionibacteriales</taxon>
        <taxon>Nocardioidaceae</taxon>
        <taxon>Nocardioides</taxon>
    </lineage>
</organism>
<dbReference type="PRINTS" id="PR00377">
    <property type="entry name" value="IMPHPHTASES"/>
</dbReference>
<comment type="caution">
    <text evidence="5">The sequence shown here is derived from an EMBL/GenBank/DDBJ whole genome shotgun (WGS) entry which is preliminary data.</text>
</comment>
<reference evidence="5 6" key="1">
    <citation type="submission" date="2019-04" db="EMBL/GenBank/DDBJ databases">
        <authorList>
            <person name="Dong K."/>
        </authorList>
    </citation>
    <scope>NUCLEOTIDE SEQUENCE [LARGE SCALE GENOMIC DNA]</scope>
    <source>
        <strain evidence="6">dk3543</strain>
    </source>
</reference>
<dbReference type="InterPro" id="IPR000760">
    <property type="entry name" value="Inositol_monophosphatase-like"/>
</dbReference>
<dbReference type="GO" id="GO:0046872">
    <property type="term" value="F:metal ion binding"/>
    <property type="evidence" value="ECO:0007669"/>
    <property type="project" value="UniProtKB-KW"/>
</dbReference>
<dbReference type="EMBL" id="SZPY01000002">
    <property type="protein sequence ID" value="TKI62761.1"/>
    <property type="molecule type" value="Genomic_DNA"/>
</dbReference>
<dbReference type="OrthoDB" id="9772456at2"/>
<dbReference type="Gene3D" id="3.40.190.80">
    <property type="match status" value="1"/>
</dbReference>
<keyword evidence="6" id="KW-1185">Reference proteome</keyword>
<dbReference type="PANTHER" id="PTHR20854">
    <property type="entry name" value="INOSITOL MONOPHOSPHATASE"/>
    <property type="match status" value="1"/>
</dbReference>